<name>A0A9Q1K2V6_9CARY</name>
<dbReference type="EMBL" id="JAKOGI010000397">
    <property type="protein sequence ID" value="KAJ8435652.1"/>
    <property type="molecule type" value="Genomic_DNA"/>
</dbReference>
<protein>
    <recommendedName>
        <fullName evidence="4">DUF659 domain-containing protein</fullName>
    </recommendedName>
</protein>
<dbReference type="InterPro" id="IPR012337">
    <property type="entry name" value="RNaseH-like_sf"/>
</dbReference>
<dbReference type="SUPFAM" id="SSF53098">
    <property type="entry name" value="Ribonuclease H-like"/>
    <property type="match status" value="1"/>
</dbReference>
<reference evidence="2" key="1">
    <citation type="submission" date="2022-04" db="EMBL/GenBank/DDBJ databases">
        <title>Carnegiea gigantea Genome sequencing and assembly v2.</title>
        <authorList>
            <person name="Copetti D."/>
            <person name="Sanderson M.J."/>
            <person name="Burquez A."/>
            <person name="Wojciechowski M.F."/>
        </authorList>
    </citation>
    <scope>NUCLEOTIDE SEQUENCE</scope>
    <source>
        <strain evidence="2">SGP5-SGP5p</strain>
        <tissue evidence="2">Aerial part</tissue>
    </source>
</reference>
<evidence type="ECO:0000313" key="3">
    <source>
        <dbReference type="Proteomes" id="UP001153076"/>
    </source>
</evidence>
<sequence>MDFLAFPLSFASPFRLCANSQSSMTFKLPFFYGFHNSAFNLKSRRQRHITPINLYLLNSDSMEKLFHNNFTTSQSKRQLAKMVFGKSKRKRAEAEASEEQEFQVTDAQEISDSEDPIDREDDKHDTQQTLGNKPKVSECNMKPLLQEVVVIGDYKSNNAGGSKQWMCKYCKASFKSSYTRIHYHFFGAPDGKKAGIQRCEELMRDWAPHDRIRAKVLHAEKEEHPKLELLTVAKTRFASHYTLLRHLLDCREQLVTTICLSKWKDLVKNADASIGAKVADTIKNDEFWDDVENIMRITKPLFLLTKFCDGEGPKIVEVYERIDNMLGELKEIMKDNVHKDDYPIMEQIVLGR</sequence>
<dbReference type="Proteomes" id="UP001153076">
    <property type="component" value="Unassembled WGS sequence"/>
</dbReference>
<proteinExistence type="predicted"/>
<dbReference type="OrthoDB" id="1672909at2759"/>
<comment type="caution">
    <text evidence="2">The sequence shown here is derived from an EMBL/GenBank/DDBJ whole genome shotgun (WGS) entry which is preliminary data.</text>
</comment>
<keyword evidence="3" id="KW-1185">Reference proteome</keyword>
<evidence type="ECO:0000256" key="1">
    <source>
        <dbReference type="SAM" id="MobiDB-lite"/>
    </source>
</evidence>
<evidence type="ECO:0000313" key="2">
    <source>
        <dbReference type="EMBL" id="KAJ8435652.1"/>
    </source>
</evidence>
<dbReference type="AlphaFoldDB" id="A0A9Q1K2V6"/>
<evidence type="ECO:0008006" key="4">
    <source>
        <dbReference type="Google" id="ProtNLM"/>
    </source>
</evidence>
<accession>A0A9Q1K2V6</accession>
<feature type="region of interest" description="Disordered" evidence="1">
    <location>
        <begin position="90"/>
        <end position="137"/>
    </location>
</feature>
<gene>
    <name evidence="2" type="ORF">Cgig2_003307</name>
</gene>
<organism evidence="2 3">
    <name type="scientific">Carnegiea gigantea</name>
    <dbReference type="NCBI Taxonomy" id="171969"/>
    <lineage>
        <taxon>Eukaryota</taxon>
        <taxon>Viridiplantae</taxon>
        <taxon>Streptophyta</taxon>
        <taxon>Embryophyta</taxon>
        <taxon>Tracheophyta</taxon>
        <taxon>Spermatophyta</taxon>
        <taxon>Magnoliopsida</taxon>
        <taxon>eudicotyledons</taxon>
        <taxon>Gunneridae</taxon>
        <taxon>Pentapetalae</taxon>
        <taxon>Caryophyllales</taxon>
        <taxon>Cactineae</taxon>
        <taxon>Cactaceae</taxon>
        <taxon>Cactoideae</taxon>
        <taxon>Echinocereeae</taxon>
        <taxon>Carnegiea</taxon>
    </lineage>
</organism>
<feature type="compositionally biased region" description="Acidic residues" evidence="1">
    <location>
        <begin position="109"/>
        <end position="119"/>
    </location>
</feature>